<comment type="similarity">
    <text evidence="1">Belongs to the universal ribosomal protein uL10 family.</text>
</comment>
<dbReference type="Gene3D" id="6.10.250.290">
    <property type="match status" value="1"/>
</dbReference>
<dbReference type="SUPFAM" id="SSF160369">
    <property type="entry name" value="Ribosomal protein L10-like"/>
    <property type="match status" value="1"/>
</dbReference>
<dbReference type="EMBL" id="JANAWD010000186">
    <property type="protein sequence ID" value="KAJ3484510.1"/>
    <property type="molecule type" value="Genomic_DNA"/>
</dbReference>
<reference evidence="3" key="1">
    <citation type="submission" date="2022-07" db="EMBL/GenBank/DDBJ databases">
        <title>Genome Sequence of Physisporinus lineatus.</title>
        <authorList>
            <person name="Buettner E."/>
        </authorList>
    </citation>
    <scope>NUCLEOTIDE SEQUENCE</scope>
    <source>
        <strain evidence="3">VT162</strain>
    </source>
</reference>
<feature type="region of interest" description="Disordered" evidence="2">
    <location>
        <begin position="88"/>
        <end position="109"/>
    </location>
</feature>
<dbReference type="Proteomes" id="UP001212997">
    <property type="component" value="Unassembled WGS sequence"/>
</dbReference>
<accession>A0AAD5V378</accession>
<proteinExistence type="inferred from homology"/>
<comment type="caution">
    <text evidence="3">The sequence shown here is derived from an EMBL/GenBank/DDBJ whole genome shotgun (WGS) entry which is preliminary data.</text>
</comment>
<feature type="compositionally biased region" description="Pro residues" evidence="2">
    <location>
        <begin position="92"/>
        <end position="109"/>
    </location>
</feature>
<dbReference type="AlphaFoldDB" id="A0AAD5V378"/>
<name>A0AAD5V378_9APHY</name>
<evidence type="ECO:0000256" key="1">
    <source>
        <dbReference type="ARBA" id="ARBA00008889"/>
    </source>
</evidence>
<evidence type="ECO:0008006" key="5">
    <source>
        <dbReference type="Google" id="ProtNLM"/>
    </source>
</evidence>
<evidence type="ECO:0000256" key="2">
    <source>
        <dbReference type="SAM" id="MobiDB-lite"/>
    </source>
</evidence>
<gene>
    <name evidence="3" type="ORF">NLI96_g5597</name>
</gene>
<evidence type="ECO:0000313" key="3">
    <source>
        <dbReference type="EMBL" id="KAJ3484510.1"/>
    </source>
</evidence>
<sequence length="295" mass="31942">MLARQLRIPHVSPRCAFQTRTIISVVPPVVYPKKTTPRIYSERKTYLYNQYTRLFQDSSSAPLIFLQHTDFSIPRLIQLRSDIATAARRHATPPPSLKTPSPGAAPPEPELPTLTIIRTSLFGVALRDFSPIDVKKSRDIANLVTGGLAVLRLPNLNPPQLQAIIKAMSRSVPPRKPKTPEELEQAKKDAEAAFVPGRRPKRQRPVPVPDLKVVGALIEGRVFKAEGVQDVAKLPSLDTLRAQVVGLLSAPATQLAMVLSEASGGKLARTLEGLKKGLEEGQGQSQDAAGGSGSA</sequence>
<protein>
    <recommendedName>
        <fullName evidence="5">Ribosomal protein L10</fullName>
    </recommendedName>
</protein>
<dbReference type="InterPro" id="IPR043141">
    <property type="entry name" value="Ribosomal_uL10-like_sf"/>
</dbReference>
<dbReference type="InterPro" id="IPR047865">
    <property type="entry name" value="Ribosomal_uL10_bac_type"/>
</dbReference>
<organism evidence="3 4">
    <name type="scientific">Meripilus lineatus</name>
    <dbReference type="NCBI Taxonomy" id="2056292"/>
    <lineage>
        <taxon>Eukaryota</taxon>
        <taxon>Fungi</taxon>
        <taxon>Dikarya</taxon>
        <taxon>Basidiomycota</taxon>
        <taxon>Agaricomycotina</taxon>
        <taxon>Agaricomycetes</taxon>
        <taxon>Polyporales</taxon>
        <taxon>Meripilaceae</taxon>
        <taxon>Meripilus</taxon>
    </lineage>
</organism>
<evidence type="ECO:0000313" key="4">
    <source>
        <dbReference type="Proteomes" id="UP001212997"/>
    </source>
</evidence>
<dbReference type="PANTHER" id="PTHR11560">
    <property type="entry name" value="39S RIBOSOMAL PROTEIN L10, MITOCHONDRIAL"/>
    <property type="match status" value="1"/>
</dbReference>
<keyword evidence="4" id="KW-1185">Reference proteome</keyword>